<comment type="caution">
    <text evidence="3">The sequence shown here is derived from an EMBL/GenBank/DDBJ whole genome shotgun (WGS) entry which is preliminary data.</text>
</comment>
<keyword evidence="2" id="KW-0472">Membrane</keyword>
<dbReference type="EMBL" id="JANJYJ010000004">
    <property type="protein sequence ID" value="KAK3219751.1"/>
    <property type="molecule type" value="Genomic_DNA"/>
</dbReference>
<organism evidence="3 4">
    <name type="scientific">Dipteronia sinensis</name>
    <dbReference type="NCBI Taxonomy" id="43782"/>
    <lineage>
        <taxon>Eukaryota</taxon>
        <taxon>Viridiplantae</taxon>
        <taxon>Streptophyta</taxon>
        <taxon>Embryophyta</taxon>
        <taxon>Tracheophyta</taxon>
        <taxon>Spermatophyta</taxon>
        <taxon>Magnoliopsida</taxon>
        <taxon>eudicotyledons</taxon>
        <taxon>Gunneridae</taxon>
        <taxon>Pentapetalae</taxon>
        <taxon>rosids</taxon>
        <taxon>malvids</taxon>
        <taxon>Sapindales</taxon>
        <taxon>Sapindaceae</taxon>
        <taxon>Hippocastanoideae</taxon>
        <taxon>Acereae</taxon>
        <taxon>Dipteronia</taxon>
    </lineage>
</organism>
<evidence type="ECO:0000256" key="1">
    <source>
        <dbReference type="SAM" id="MobiDB-lite"/>
    </source>
</evidence>
<feature type="transmembrane region" description="Helical" evidence="2">
    <location>
        <begin position="21"/>
        <end position="43"/>
    </location>
</feature>
<accession>A0AAE0AKM2</accession>
<dbReference type="Proteomes" id="UP001281410">
    <property type="component" value="Unassembled WGS sequence"/>
</dbReference>
<feature type="transmembrane region" description="Helical" evidence="2">
    <location>
        <begin position="63"/>
        <end position="83"/>
    </location>
</feature>
<keyword evidence="4" id="KW-1185">Reference proteome</keyword>
<dbReference type="PANTHER" id="PTHR34066">
    <property type="entry name" value="GROWTH FACTOR 2"/>
    <property type="match status" value="1"/>
</dbReference>
<sequence length="219" mass="24602">MGIFLNFTPAYKLKLETLNHCFLTFTIILSAVSQPPSPFLYLIHPPPLLISSPSLHSVHRLSLLLLPFFLLYFLETSNWVCVLKLNSMPKNTSSSKKPAKTQETLVVGDAKPSLKPKKSSNEIDEIFSSKKRKNPEGKKKTHHNKSNKDDTVTVEQQPKLKNKKSKRATYGDFSDDHPPARPRKRSEDGLAVYTEEELGINKADAGNTPLCPFDCSCCF</sequence>
<name>A0AAE0AKM2_9ROSI</name>
<reference evidence="3" key="1">
    <citation type="journal article" date="2023" name="Plant J.">
        <title>Genome sequences and population genomics provide insights into the demographic history, inbreeding, and mutation load of two 'living fossil' tree species of Dipteronia.</title>
        <authorList>
            <person name="Feng Y."/>
            <person name="Comes H.P."/>
            <person name="Chen J."/>
            <person name="Zhu S."/>
            <person name="Lu R."/>
            <person name="Zhang X."/>
            <person name="Li P."/>
            <person name="Qiu J."/>
            <person name="Olsen K.M."/>
            <person name="Qiu Y."/>
        </authorList>
    </citation>
    <scope>NUCLEOTIDE SEQUENCE</scope>
    <source>
        <strain evidence="3">NBL</strain>
    </source>
</reference>
<dbReference type="PANTHER" id="PTHR34066:SF1">
    <property type="entry name" value="DUF1764 FAMILY PROTEIN"/>
    <property type="match status" value="1"/>
</dbReference>
<dbReference type="AlphaFoldDB" id="A0AAE0AKM2"/>
<feature type="compositionally biased region" description="Polar residues" evidence="1">
    <location>
        <begin position="89"/>
        <end position="104"/>
    </location>
</feature>
<evidence type="ECO:0000313" key="4">
    <source>
        <dbReference type="Proteomes" id="UP001281410"/>
    </source>
</evidence>
<dbReference type="Pfam" id="PF08576">
    <property type="entry name" value="DUF1764"/>
    <property type="match status" value="1"/>
</dbReference>
<evidence type="ECO:0000256" key="2">
    <source>
        <dbReference type="SAM" id="Phobius"/>
    </source>
</evidence>
<proteinExistence type="predicted"/>
<feature type="compositionally biased region" description="Basic residues" evidence="1">
    <location>
        <begin position="129"/>
        <end position="145"/>
    </location>
</feature>
<evidence type="ECO:0008006" key="5">
    <source>
        <dbReference type="Google" id="ProtNLM"/>
    </source>
</evidence>
<evidence type="ECO:0000313" key="3">
    <source>
        <dbReference type="EMBL" id="KAK3219751.1"/>
    </source>
</evidence>
<feature type="region of interest" description="Disordered" evidence="1">
    <location>
        <begin position="89"/>
        <end position="190"/>
    </location>
</feature>
<keyword evidence="2" id="KW-1133">Transmembrane helix</keyword>
<dbReference type="InterPro" id="IPR013885">
    <property type="entry name" value="DUF1764_euk"/>
</dbReference>
<keyword evidence="2" id="KW-0812">Transmembrane</keyword>
<gene>
    <name evidence="3" type="ORF">Dsin_013721</name>
</gene>
<protein>
    <recommendedName>
        <fullName evidence="5">DUF1764 domain-containing protein</fullName>
    </recommendedName>
</protein>